<organism evidence="7 8">
    <name type="scientific">Cicer arietinum</name>
    <name type="common">Chickpea</name>
    <name type="synonym">Garbanzo</name>
    <dbReference type="NCBI Taxonomy" id="3827"/>
    <lineage>
        <taxon>Eukaryota</taxon>
        <taxon>Viridiplantae</taxon>
        <taxon>Streptophyta</taxon>
        <taxon>Embryophyta</taxon>
        <taxon>Tracheophyta</taxon>
        <taxon>Spermatophyta</taxon>
        <taxon>Magnoliopsida</taxon>
        <taxon>eudicotyledons</taxon>
        <taxon>Gunneridae</taxon>
        <taxon>Pentapetalae</taxon>
        <taxon>rosids</taxon>
        <taxon>fabids</taxon>
        <taxon>Fabales</taxon>
        <taxon>Fabaceae</taxon>
        <taxon>Papilionoideae</taxon>
        <taxon>50 kb inversion clade</taxon>
        <taxon>NPAAA clade</taxon>
        <taxon>Hologalegina</taxon>
        <taxon>IRL clade</taxon>
        <taxon>Cicereae</taxon>
        <taxon>Cicer</taxon>
    </lineage>
</organism>
<reference evidence="8" key="2">
    <citation type="submission" date="2025-08" db="UniProtKB">
        <authorList>
            <consortium name="RefSeq"/>
        </authorList>
    </citation>
    <scope>IDENTIFICATION</scope>
    <source>
        <tissue evidence="8">Etiolated seedlings</tissue>
    </source>
</reference>
<evidence type="ECO:0000256" key="4">
    <source>
        <dbReference type="ARBA" id="ARBA00023163"/>
    </source>
</evidence>
<dbReference type="KEGG" id="cam:101494696"/>
<dbReference type="SUPFAM" id="SSF118290">
    <property type="entry name" value="WRKY DNA-binding domain"/>
    <property type="match status" value="1"/>
</dbReference>
<dbReference type="AlphaFoldDB" id="A0A1S2YE22"/>
<dbReference type="SMART" id="SM00774">
    <property type="entry name" value="WRKY"/>
    <property type="match status" value="1"/>
</dbReference>
<dbReference type="InterPro" id="IPR036576">
    <property type="entry name" value="WRKY_dom_sf"/>
</dbReference>
<keyword evidence="2" id="KW-0805">Transcription regulation</keyword>
<dbReference type="InterPro" id="IPR003657">
    <property type="entry name" value="WRKY_dom"/>
</dbReference>
<evidence type="ECO:0000256" key="1">
    <source>
        <dbReference type="ARBA" id="ARBA00004123"/>
    </source>
</evidence>
<feature type="domain" description="WRKY" evidence="6">
    <location>
        <begin position="108"/>
        <end position="173"/>
    </location>
</feature>
<dbReference type="Gene3D" id="2.20.25.80">
    <property type="entry name" value="WRKY domain"/>
    <property type="match status" value="1"/>
</dbReference>
<dbReference type="InterPro" id="IPR044810">
    <property type="entry name" value="WRKY_plant"/>
</dbReference>
<dbReference type="GeneID" id="101494696"/>
<dbReference type="Pfam" id="PF03106">
    <property type="entry name" value="WRKY"/>
    <property type="match status" value="1"/>
</dbReference>
<dbReference type="PROSITE" id="PS50811">
    <property type="entry name" value="WRKY"/>
    <property type="match status" value="1"/>
</dbReference>
<evidence type="ECO:0000256" key="2">
    <source>
        <dbReference type="ARBA" id="ARBA00023015"/>
    </source>
</evidence>
<dbReference type="STRING" id="3827.A0A1S2YE22"/>
<evidence type="ECO:0000259" key="6">
    <source>
        <dbReference type="PROSITE" id="PS50811"/>
    </source>
</evidence>
<dbReference type="eggNOG" id="ENOG502S01U">
    <property type="taxonomic scope" value="Eukaryota"/>
</dbReference>
<dbReference type="PaxDb" id="3827-XP_004502873.1"/>
<dbReference type="PANTHER" id="PTHR31221">
    <property type="entry name" value="WRKY TRANSCRIPTION FACTOR PROTEIN 1-RELATED"/>
    <property type="match status" value="1"/>
</dbReference>
<name>A0A1S2YE22_CICAR</name>
<evidence type="ECO:0000313" key="8">
    <source>
        <dbReference type="RefSeq" id="XP_004502873.1"/>
    </source>
</evidence>
<dbReference type="GO" id="GO:0005634">
    <property type="term" value="C:nucleus"/>
    <property type="evidence" value="ECO:0007669"/>
    <property type="project" value="UniProtKB-SubCell"/>
</dbReference>
<dbReference type="GO" id="GO:0003700">
    <property type="term" value="F:DNA-binding transcription factor activity"/>
    <property type="evidence" value="ECO:0007669"/>
    <property type="project" value="InterPro"/>
</dbReference>
<accession>A0A1S2YE22</accession>
<comment type="subcellular location">
    <subcellularLocation>
        <location evidence="1">Nucleus</location>
    </subcellularLocation>
</comment>
<proteinExistence type="predicted"/>
<keyword evidence="4" id="KW-0804">Transcription</keyword>
<keyword evidence="7" id="KW-1185">Reference proteome</keyword>
<dbReference type="FunFam" id="2.20.25.80:FF:000003">
    <property type="entry name" value="WRKY transcription factor 57"/>
    <property type="match status" value="1"/>
</dbReference>
<evidence type="ECO:0000256" key="5">
    <source>
        <dbReference type="ARBA" id="ARBA00023242"/>
    </source>
</evidence>
<evidence type="ECO:0000313" key="7">
    <source>
        <dbReference type="Proteomes" id="UP000087171"/>
    </source>
</evidence>
<reference evidence="7" key="1">
    <citation type="journal article" date="2013" name="Nat. Biotechnol.">
        <title>Draft genome sequence of chickpea (Cicer arietinum) provides a resource for trait improvement.</title>
        <authorList>
            <person name="Varshney R.K."/>
            <person name="Song C."/>
            <person name="Saxena R.K."/>
            <person name="Azam S."/>
            <person name="Yu S."/>
            <person name="Sharpe A.G."/>
            <person name="Cannon S."/>
            <person name="Baek J."/>
            <person name="Rosen B.D."/>
            <person name="Tar'an B."/>
            <person name="Millan T."/>
            <person name="Zhang X."/>
            <person name="Ramsay L.D."/>
            <person name="Iwata A."/>
            <person name="Wang Y."/>
            <person name="Nelson W."/>
            <person name="Farmer A.D."/>
            <person name="Gaur P.M."/>
            <person name="Soderlund C."/>
            <person name="Penmetsa R.V."/>
            <person name="Xu C."/>
            <person name="Bharti A.K."/>
            <person name="He W."/>
            <person name="Winter P."/>
            <person name="Zhao S."/>
            <person name="Hane J.K."/>
            <person name="Carrasquilla-Garcia N."/>
            <person name="Condie J.A."/>
            <person name="Upadhyaya H.D."/>
            <person name="Luo M.C."/>
            <person name="Thudi M."/>
            <person name="Gowda C.L."/>
            <person name="Singh N.P."/>
            <person name="Lichtenzveig J."/>
            <person name="Gali K.K."/>
            <person name="Rubio J."/>
            <person name="Nadarajan N."/>
            <person name="Dolezel J."/>
            <person name="Bansal K.C."/>
            <person name="Xu X."/>
            <person name="Edwards D."/>
            <person name="Zhang G."/>
            <person name="Kahl G."/>
            <person name="Gil J."/>
            <person name="Singh K.B."/>
            <person name="Datta S.K."/>
            <person name="Jackson S.A."/>
            <person name="Wang J."/>
            <person name="Cook D.R."/>
        </authorList>
    </citation>
    <scope>NUCLEOTIDE SEQUENCE [LARGE SCALE GENOMIC DNA]</scope>
    <source>
        <strain evidence="7">cv. CDC Frontier</strain>
    </source>
</reference>
<dbReference type="Proteomes" id="UP000087171">
    <property type="component" value="Chromosome Ca5"/>
</dbReference>
<dbReference type="PANTHER" id="PTHR31221:SF377">
    <property type="entry name" value="WRKY TRANSCRIPTION FACTOR 51-RELATED"/>
    <property type="match status" value="1"/>
</dbReference>
<dbReference type="RefSeq" id="XP_004502873.1">
    <property type="nucleotide sequence ID" value="XM_004502816.3"/>
</dbReference>
<protein>
    <submittedName>
        <fullName evidence="8">Probable WRKY transcription factor 43</fullName>
    </submittedName>
</protein>
<dbReference type="GO" id="GO:0043565">
    <property type="term" value="F:sequence-specific DNA binding"/>
    <property type="evidence" value="ECO:0007669"/>
    <property type="project" value="InterPro"/>
</dbReference>
<keyword evidence="3" id="KW-0238">DNA-binding</keyword>
<gene>
    <name evidence="8" type="primary">LOC101494696</name>
</gene>
<sequence length="204" mass="23432">MDMMDFGNPNPNPSYQSFSAPLPSSDFILSDYLVLDDVVDHHQESWSQSTETESSEKAASIDVIQGFSDETSMNNSNMILKRCKREIKENNSNKVEEVKERVTFRTRSQVEIMDDGYKWRKYGKKSVKNSPYQRNYYKCSSEGCSVKKRVERDSKDSSYVLTSYDGVHNHESPSTSYYTTPPVSTLLYSNEWILNHASTNSSSY</sequence>
<dbReference type="OrthoDB" id="693960at2759"/>
<keyword evidence="5" id="KW-0539">Nucleus</keyword>
<evidence type="ECO:0000256" key="3">
    <source>
        <dbReference type="ARBA" id="ARBA00023125"/>
    </source>
</evidence>